<feature type="compositionally biased region" description="Basic and acidic residues" evidence="1">
    <location>
        <begin position="181"/>
        <end position="198"/>
    </location>
</feature>
<keyword evidence="2" id="KW-0472">Membrane</keyword>
<name>A0AAD9HHB2_9PEZI</name>
<organism evidence="3 4">
    <name type="scientific">Colletotrichum zoysiae</name>
    <dbReference type="NCBI Taxonomy" id="1216348"/>
    <lineage>
        <taxon>Eukaryota</taxon>
        <taxon>Fungi</taxon>
        <taxon>Dikarya</taxon>
        <taxon>Ascomycota</taxon>
        <taxon>Pezizomycotina</taxon>
        <taxon>Sordariomycetes</taxon>
        <taxon>Hypocreomycetidae</taxon>
        <taxon>Glomerellales</taxon>
        <taxon>Glomerellaceae</taxon>
        <taxon>Colletotrichum</taxon>
        <taxon>Colletotrichum graminicola species complex</taxon>
    </lineage>
</organism>
<comment type="caution">
    <text evidence="3">The sequence shown here is derived from an EMBL/GenBank/DDBJ whole genome shotgun (WGS) entry which is preliminary data.</text>
</comment>
<proteinExistence type="predicted"/>
<feature type="compositionally biased region" description="Basic and acidic residues" evidence="1">
    <location>
        <begin position="1"/>
        <end position="39"/>
    </location>
</feature>
<feature type="compositionally biased region" description="Basic residues" evidence="1">
    <location>
        <begin position="93"/>
        <end position="106"/>
    </location>
</feature>
<feature type="region of interest" description="Disordered" evidence="1">
    <location>
        <begin position="1"/>
        <end position="222"/>
    </location>
</feature>
<evidence type="ECO:0000256" key="2">
    <source>
        <dbReference type="SAM" id="Phobius"/>
    </source>
</evidence>
<sequence length="268" mass="29596">MTYDEMVHTQRVDEIRPDDPKKAEKARARFERRMNDRMEATITLKQEEDDEFIAPSRSNLPGWMDNLASVPNTPAAFQSDDSDSEISDSDPRPRRRRHTNSFHSHIRLSNCGREITAPPPYTEMDPINPARDDNDGQETIPTPPGPNDPPSSSNATNSTIEDRGVHKGEESSTLPGSEDASVARDGKTDVDMLDHEDSPVVPESEDTPAASGSNADSNKDDDGLKTHPLSLLCLDPRTPLWFLTATLMLMMPLTTSLLALSAKSTMKT</sequence>
<keyword evidence="2" id="KW-0812">Transmembrane</keyword>
<keyword evidence="2" id="KW-1133">Transmembrane helix</keyword>
<dbReference type="Proteomes" id="UP001232148">
    <property type="component" value="Unassembled WGS sequence"/>
</dbReference>
<accession>A0AAD9HHB2</accession>
<dbReference type="AlphaFoldDB" id="A0AAD9HHB2"/>
<protein>
    <submittedName>
        <fullName evidence="3">Uncharacterized protein</fullName>
    </submittedName>
</protein>
<gene>
    <name evidence="3" type="ORF">LX32DRAFT_653600</name>
</gene>
<keyword evidence="4" id="KW-1185">Reference proteome</keyword>
<feature type="compositionally biased region" description="Basic and acidic residues" evidence="1">
    <location>
        <begin position="160"/>
        <end position="170"/>
    </location>
</feature>
<evidence type="ECO:0000256" key="1">
    <source>
        <dbReference type="SAM" id="MobiDB-lite"/>
    </source>
</evidence>
<dbReference type="EMBL" id="MU842888">
    <property type="protein sequence ID" value="KAK2027844.1"/>
    <property type="molecule type" value="Genomic_DNA"/>
</dbReference>
<feature type="transmembrane region" description="Helical" evidence="2">
    <location>
        <begin position="240"/>
        <end position="260"/>
    </location>
</feature>
<evidence type="ECO:0000313" key="4">
    <source>
        <dbReference type="Proteomes" id="UP001232148"/>
    </source>
</evidence>
<evidence type="ECO:0000313" key="3">
    <source>
        <dbReference type="EMBL" id="KAK2027844.1"/>
    </source>
</evidence>
<reference evidence="3" key="1">
    <citation type="submission" date="2021-06" db="EMBL/GenBank/DDBJ databases">
        <title>Comparative genomics, transcriptomics and evolutionary studies reveal genomic signatures of adaptation to plant cell wall in hemibiotrophic fungi.</title>
        <authorList>
            <consortium name="DOE Joint Genome Institute"/>
            <person name="Baroncelli R."/>
            <person name="Diaz J.F."/>
            <person name="Benocci T."/>
            <person name="Peng M."/>
            <person name="Battaglia E."/>
            <person name="Haridas S."/>
            <person name="Andreopoulos W."/>
            <person name="Labutti K."/>
            <person name="Pangilinan J."/>
            <person name="Floch G.L."/>
            <person name="Makela M.R."/>
            <person name="Henrissat B."/>
            <person name="Grigoriev I.V."/>
            <person name="Crouch J.A."/>
            <person name="De Vries R.P."/>
            <person name="Sukno S.A."/>
            <person name="Thon M.R."/>
        </authorList>
    </citation>
    <scope>NUCLEOTIDE SEQUENCE</scope>
    <source>
        <strain evidence="3">MAFF235873</strain>
    </source>
</reference>